<dbReference type="Proteomes" id="UP000194632">
    <property type="component" value="Unassembled WGS sequence"/>
</dbReference>
<feature type="domain" description="Polysaccharide pyruvyl transferase" evidence="1">
    <location>
        <begin position="244"/>
        <end position="471"/>
    </location>
</feature>
<comment type="caution">
    <text evidence="2">The sequence shown here is derived from an EMBL/GenBank/DDBJ whole genome shotgun (WGS) entry which is preliminary data.</text>
</comment>
<dbReference type="PANTHER" id="PTHR36836">
    <property type="entry name" value="COLANIC ACID BIOSYNTHESIS PROTEIN WCAK"/>
    <property type="match status" value="1"/>
</dbReference>
<dbReference type="EMBL" id="NGFO01000017">
    <property type="protein sequence ID" value="OUC77803.1"/>
    <property type="molecule type" value="Genomic_DNA"/>
</dbReference>
<reference evidence="2 3" key="1">
    <citation type="submission" date="2017-05" db="EMBL/GenBank/DDBJ databases">
        <title>Biotechnological potential of actinobacteria isolated from South African environments.</title>
        <authorList>
            <person name="Le Roes-Hill M."/>
            <person name="Prins A."/>
            <person name="Durrell K.A."/>
        </authorList>
    </citation>
    <scope>NUCLEOTIDE SEQUENCE [LARGE SCALE GENOMIC DNA]</scope>
    <source>
        <strain evidence="2">BS2</strain>
    </source>
</reference>
<protein>
    <recommendedName>
        <fullName evidence="1">Polysaccharide pyruvyl transferase domain-containing protein</fullName>
    </recommendedName>
</protein>
<gene>
    <name evidence="2" type="ORF">CA982_15255</name>
</gene>
<dbReference type="InterPro" id="IPR007345">
    <property type="entry name" value="Polysacch_pyruvyl_Trfase"/>
</dbReference>
<organism evidence="2 3">
    <name type="scientific">Gordonia lacunae</name>
    <dbReference type="NCBI Taxonomy" id="417102"/>
    <lineage>
        <taxon>Bacteria</taxon>
        <taxon>Bacillati</taxon>
        <taxon>Actinomycetota</taxon>
        <taxon>Actinomycetes</taxon>
        <taxon>Mycobacteriales</taxon>
        <taxon>Gordoniaceae</taxon>
        <taxon>Gordonia</taxon>
    </lineage>
</organism>
<evidence type="ECO:0000313" key="3">
    <source>
        <dbReference type="Proteomes" id="UP000194632"/>
    </source>
</evidence>
<dbReference type="PANTHER" id="PTHR36836:SF1">
    <property type="entry name" value="COLANIC ACID BIOSYNTHESIS PROTEIN WCAK"/>
    <property type="match status" value="1"/>
</dbReference>
<accession>A0A243Q8A1</accession>
<proteinExistence type="predicted"/>
<evidence type="ECO:0000313" key="2">
    <source>
        <dbReference type="EMBL" id="OUC77803.1"/>
    </source>
</evidence>
<keyword evidence="3" id="KW-1185">Reference proteome</keyword>
<sequence length="551" mass="59686">MAGSNRWFVDRCRTVHSSSGRVGPCAQFCERWTRFVASRHRASFQVFHRQTRGGAIHTIGGRSGFIPGRSRRIAGRSCDRDRCQDVCVIRRCNPPDSGRGASSEMLRSVLESLLSSLKSGARAILEQPLAFLAIHGLNRVVFAAGRVKRQSGIGHRGDRRQGGRVLIVAPPGGGNIGDQALVESAVWNASGPVTLVVRSVNDFQIPDWLNPLDVDVVPLPELIYGLGAGHMRDVFELGTHAHGMSRVMLVGADIMDGNYNLVASLNRWSVTGLFGRASVPAAVLGFSWSDRARPSCVTAARTVNKHADLWLRDPVSLSRMVSAGVADGAGLCADIVFAHPAPDLAASYRTLPAEIRDFVTAEVEFVVLNMSGLVGSDADLIGHYVRVVERLRSAGISIILLPHVVRATKSDNVYLRDLAARFDDPGIILVNDLLTPSQVYEVCRGGLMVLTGRMHLAVLASLSGTPSSTLSTQGKVAGLYEHLRSPDGAIEVDSDVSRIFFERLEKVVDQTGGVSPELRRHLKELALKAFILPPFRSDTSEPVHSVHERAS</sequence>
<dbReference type="AlphaFoldDB" id="A0A243Q8A1"/>
<dbReference type="Pfam" id="PF04230">
    <property type="entry name" value="PS_pyruv_trans"/>
    <property type="match status" value="1"/>
</dbReference>
<name>A0A243Q8A1_9ACTN</name>
<evidence type="ECO:0000259" key="1">
    <source>
        <dbReference type="Pfam" id="PF04230"/>
    </source>
</evidence>